<evidence type="ECO:0000313" key="10">
    <source>
        <dbReference type="EMBL" id="AAS50876.2"/>
    </source>
</evidence>
<dbReference type="InterPro" id="IPR029006">
    <property type="entry name" value="ADF-H/Gelsolin-like_dom_sf"/>
</dbReference>
<dbReference type="InterPro" id="IPR002108">
    <property type="entry name" value="ADF-H"/>
</dbReference>
<dbReference type="GO" id="GO:0051015">
    <property type="term" value="F:actin filament binding"/>
    <property type="evidence" value="ECO:0000318"/>
    <property type="project" value="GO_Central"/>
</dbReference>
<dbReference type="eggNOG" id="KOG1747">
    <property type="taxonomic scope" value="Eukaryota"/>
</dbReference>
<evidence type="ECO:0000256" key="5">
    <source>
        <dbReference type="ARBA" id="ARBA00023203"/>
    </source>
</evidence>
<evidence type="ECO:0000256" key="4">
    <source>
        <dbReference type="ARBA" id="ARBA00022737"/>
    </source>
</evidence>
<dbReference type="RefSeq" id="NP_983052.2">
    <property type="nucleotide sequence ID" value="NM_208405.2"/>
</dbReference>
<dbReference type="KEGG" id="ago:AGOS_ABR105C"/>
<dbReference type="PANTHER" id="PTHR13759:SF1">
    <property type="entry name" value="TWINFILIN"/>
    <property type="match status" value="1"/>
</dbReference>
<name>Q75DC1_EREGS</name>
<dbReference type="Pfam" id="PF00241">
    <property type="entry name" value="Cofilin_ADF"/>
    <property type="match status" value="2"/>
</dbReference>
<dbReference type="FunCoup" id="Q75DC1">
    <property type="interactions" value="411"/>
</dbReference>
<dbReference type="GO" id="GO:0030042">
    <property type="term" value="P:actin filament depolymerization"/>
    <property type="evidence" value="ECO:0000318"/>
    <property type="project" value="GO_Central"/>
</dbReference>
<sequence length="310" mass="35011">MSTQSGINASKHLLDELNNRGDDGLVILGQIDDRSTEIEYRKEFRSVGQLQEYLELKPTKPCYLFIRDSDIWQFVSYTPDTAPVREKMLYASSKNTLLRQVGTNKIGRSVMVTEVHELAERPWAADESPKAYTEDELIKTEVDRKLNSEKNISGGRKLVSMSTGVAFKINEDELLSDLISNGTALIFEIDLTDEQIKLRTKKTPGSAKALVAAMDRDRPSYTLYQDEGRLFFIYTCPSGSKVKERMVYAANKQGFANYVNDSGFKISETFEVGDPEELELSALEPQSSQPAQEDSKPKFNRPKGPQRRSK</sequence>
<evidence type="ECO:0000256" key="3">
    <source>
        <dbReference type="ARBA" id="ARBA00022490"/>
    </source>
</evidence>
<evidence type="ECO:0000256" key="8">
    <source>
        <dbReference type="SAM" id="MobiDB-lite"/>
    </source>
</evidence>
<keyword evidence="11" id="KW-1185">Reference proteome</keyword>
<accession>Q75DC1</accession>
<feature type="region of interest" description="Disordered" evidence="8">
    <location>
        <begin position="282"/>
        <end position="310"/>
    </location>
</feature>
<feature type="domain" description="ADF-H" evidence="9">
    <location>
        <begin position="1"/>
        <end position="128"/>
    </location>
</feature>
<dbReference type="InParanoid" id="Q75DC1"/>
<evidence type="ECO:0000259" key="9">
    <source>
        <dbReference type="PROSITE" id="PS51263"/>
    </source>
</evidence>
<dbReference type="GO" id="GO:0005737">
    <property type="term" value="C:cytoplasm"/>
    <property type="evidence" value="ECO:0000318"/>
    <property type="project" value="GO_Central"/>
</dbReference>
<dbReference type="OMA" id="YLFKHTH"/>
<comment type="subunit">
    <text evidence="7">Interacts with G-actin; ADP-actin form.</text>
</comment>
<dbReference type="HOGENOM" id="CLU_031995_0_2_1"/>
<organism evidence="10 11">
    <name type="scientific">Eremothecium gossypii (strain ATCC 10895 / CBS 109.51 / FGSC 9923 / NRRL Y-1056)</name>
    <name type="common">Yeast</name>
    <name type="synonym">Ashbya gossypii</name>
    <dbReference type="NCBI Taxonomy" id="284811"/>
    <lineage>
        <taxon>Eukaryota</taxon>
        <taxon>Fungi</taxon>
        <taxon>Dikarya</taxon>
        <taxon>Ascomycota</taxon>
        <taxon>Saccharomycotina</taxon>
        <taxon>Saccharomycetes</taxon>
        <taxon>Saccharomycetales</taxon>
        <taxon>Saccharomycetaceae</taxon>
        <taxon>Eremothecium</taxon>
    </lineage>
</organism>
<dbReference type="OrthoDB" id="10006997at2759"/>
<dbReference type="PANTHER" id="PTHR13759">
    <property type="entry name" value="TWINFILIN"/>
    <property type="match status" value="1"/>
</dbReference>
<dbReference type="SUPFAM" id="SSF55753">
    <property type="entry name" value="Actin depolymerizing proteins"/>
    <property type="match status" value="2"/>
</dbReference>
<dbReference type="GO" id="GO:0005884">
    <property type="term" value="C:actin filament"/>
    <property type="evidence" value="ECO:0000318"/>
    <property type="project" value="GO_Central"/>
</dbReference>
<comment type="similarity">
    <text evidence="2">Belongs to the actin-binding proteins ADF family. Twinfilin subfamily.</text>
</comment>
<dbReference type="GO" id="GO:0003785">
    <property type="term" value="F:actin monomer binding"/>
    <property type="evidence" value="ECO:0000318"/>
    <property type="project" value="GO_Central"/>
</dbReference>
<keyword evidence="5" id="KW-0009">Actin-binding</keyword>
<keyword evidence="4" id="KW-0677">Repeat</keyword>
<dbReference type="SMART" id="SM00102">
    <property type="entry name" value="ADF"/>
    <property type="match status" value="2"/>
</dbReference>
<dbReference type="STRING" id="284811.Q75DC1"/>
<dbReference type="AlphaFoldDB" id="Q75DC1"/>
<keyword evidence="3" id="KW-0963">Cytoplasm</keyword>
<evidence type="ECO:0000256" key="6">
    <source>
        <dbReference type="ARBA" id="ARBA00023212"/>
    </source>
</evidence>
<gene>
    <name evidence="10" type="ORF">AGOS_ABR105C</name>
</gene>
<reference evidence="11" key="2">
    <citation type="journal article" date="2013" name="G3 (Bethesda)">
        <title>Genomes of Ashbya fungi isolated from insects reveal four mating-type loci, numerous translocations, lack of transposons, and distinct gene duplications.</title>
        <authorList>
            <person name="Dietrich F.S."/>
            <person name="Voegeli S."/>
            <person name="Kuo S."/>
            <person name="Philippsen P."/>
        </authorList>
    </citation>
    <scope>GENOME REANNOTATION</scope>
    <source>
        <strain evidence="11">ATCC 10895 / CBS 109.51 / FGSC 9923 / NRRL Y-1056</strain>
    </source>
</reference>
<dbReference type="GeneID" id="4619156"/>
<dbReference type="CDD" id="cd11285">
    <property type="entry name" value="ADF_Twf-N_like"/>
    <property type="match status" value="1"/>
</dbReference>
<dbReference type="EMBL" id="AE016815">
    <property type="protein sequence ID" value="AAS50876.2"/>
    <property type="molecule type" value="Genomic_DNA"/>
</dbReference>
<dbReference type="GO" id="GO:0051016">
    <property type="term" value="P:barbed-end actin filament capping"/>
    <property type="evidence" value="ECO:0000318"/>
    <property type="project" value="GO_Central"/>
</dbReference>
<comment type="subcellular location">
    <subcellularLocation>
        <location evidence="1">Cytoplasm</location>
        <location evidence="1">Cytoskeleton</location>
    </subcellularLocation>
</comment>
<dbReference type="CDD" id="cd11284">
    <property type="entry name" value="ADF_Twf-C_like"/>
    <property type="match status" value="1"/>
</dbReference>
<reference evidence="10 11" key="1">
    <citation type="journal article" date="2004" name="Science">
        <title>The Ashbya gossypii genome as a tool for mapping the ancient Saccharomyces cerevisiae genome.</title>
        <authorList>
            <person name="Dietrich F.S."/>
            <person name="Voegeli S."/>
            <person name="Brachat S."/>
            <person name="Lerch A."/>
            <person name="Gates K."/>
            <person name="Steiner S."/>
            <person name="Mohr C."/>
            <person name="Pohlmann R."/>
            <person name="Luedi P."/>
            <person name="Choi S."/>
            <person name="Wing R.A."/>
            <person name="Flavier A."/>
            <person name="Gaffney T.D."/>
            <person name="Philippsen P."/>
        </authorList>
    </citation>
    <scope>NUCLEOTIDE SEQUENCE [LARGE SCALE GENOMIC DNA]</scope>
    <source>
        <strain evidence="11">ATCC 10895 / CBS 109.51 / FGSC 9923 / NRRL Y-1056</strain>
    </source>
</reference>
<evidence type="ECO:0000256" key="1">
    <source>
        <dbReference type="ARBA" id="ARBA00004245"/>
    </source>
</evidence>
<feature type="compositionally biased region" description="Basic residues" evidence="8">
    <location>
        <begin position="298"/>
        <end position="310"/>
    </location>
</feature>
<protein>
    <submittedName>
        <fullName evidence="10">ABR105Cp</fullName>
    </submittedName>
</protein>
<dbReference type="InterPro" id="IPR028458">
    <property type="entry name" value="Twinfilin"/>
</dbReference>
<evidence type="ECO:0000256" key="2">
    <source>
        <dbReference type="ARBA" id="ARBA00009557"/>
    </source>
</evidence>
<dbReference type="PROSITE" id="PS51263">
    <property type="entry name" value="ADF_H"/>
    <property type="match status" value="2"/>
</dbReference>
<feature type="domain" description="ADF-H" evidence="9">
    <location>
        <begin position="158"/>
        <end position="288"/>
    </location>
</feature>
<evidence type="ECO:0000256" key="7">
    <source>
        <dbReference type="ARBA" id="ARBA00038532"/>
    </source>
</evidence>
<dbReference type="Gene3D" id="3.40.20.10">
    <property type="entry name" value="Severin"/>
    <property type="match status" value="2"/>
</dbReference>
<proteinExistence type="inferred from homology"/>
<evidence type="ECO:0000313" key="11">
    <source>
        <dbReference type="Proteomes" id="UP000000591"/>
    </source>
</evidence>
<keyword evidence="6" id="KW-0206">Cytoskeleton</keyword>
<dbReference type="Proteomes" id="UP000000591">
    <property type="component" value="Chromosome II"/>
</dbReference>